<name>A0ABX7NJA1_9BACT</name>
<keyword evidence="4" id="KW-1185">Reference proteome</keyword>
<proteinExistence type="predicted"/>
<feature type="domain" description="Lantibiotic dehydratase N-terminal" evidence="1">
    <location>
        <begin position="53"/>
        <end position="707"/>
    </location>
</feature>
<dbReference type="Pfam" id="PF04738">
    <property type="entry name" value="Lant_dehydr_N"/>
    <property type="match status" value="1"/>
</dbReference>
<dbReference type="NCBIfam" id="TIGR03891">
    <property type="entry name" value="thiopep_ocin"/>
    <property type="match status" value="1"/>
</dbReference>
<dbReference type="EMBL" id="CP071090">
    <property type="protein sequence ID" value="QSQ18947.1"/>
    <property type="molecule type" value="Genomic_DNA"/>
</dbReference>
<dbReference type="Proteomes" id="UP000662747">
    <property type="component" value="Chromosome"/>
</dbReference>
<gene>
    <name evidence="3" type="ORF">JY651_26715</name>
</gene>
<dbReference type="InterPro" id="IPR023809">
    <property type="entry name" value="Thiopep_bacteriocin_synth_dom"/>
</dbReference>
<evidence type="ECO:0000313" key="3">
    <source>
        <dbReference type="EMBL" id="QSQ18947.1"/>
    </source>
</evidence>
<dbReference type="RefSeq" id="WP_206720535.1">
    <property type="nucleotide sequence ID" value="NZ_CP071090.1"/>
</dbReference>
<dbReference type="InterPro" id="IPR006827">
    <property type="entry name" value="Lant_deHydtase_N"/>
</dbReference>
<organism evidence="3 4">
    <name type="scientific">Pyxidicoccus parkwayensis</name>
    <dbReference type="NCBI Taxonomy" id="2813578"/>
    <lineage>
        <taxon>Bacteria</taxon>
        <taxon>Pseudomonadati</taxon>
        <taxon>Myxococcota</taxon>
        <taxon>Myxococcia</taxon>
        <taxon>Myxococcales</taxon>
        <taxon>Cystobacterineae</taxon>
        <taxon>Myxococcaceae</taxon>
        <taxon>Pyxidicoccus</taxon>
    </lineage>
</organism>
<evidence type="ECO:0000259" key="2">
    <source>
        <dbReference type="Pfam" id="PF14028"/>
    </source>
</evidence>
<reference evidence="3 4" key="1">
    <citation type="submission" date="2021-02" db="EMBL/GenBank/DDBJ databases">
        <title>De Novo genome assembly of isolated myxobacteria.</title>
        <authorList>
            <person name="Stevens D.C."/>
        </authorList>
    </citation>
    <scope>NUCLEOTIDE SEQUENCE [LARGE SCALE GENOMIC DNA]</scope>
    <source>
        <strain evidence="4">SCPEA02</strain>
    </source>
</reference>
<dbReference type="Pfam" id="PF14028">
    <property type="entry name" value="Lant_dehydr_C"/>
    <property type="match status" value="1"/>
</dbReference>
<evidence type="ECO:0000313" key="4">
    <source>
        <dbReference type="Proteomes" id="UP000662747"/>
    </source>
</evidence>
<accession>A0ABX7NJA1</accession>
<evidence type="ECO:0000259" key="1">
    <source>
        <dbReference type="Pfam" id="PF04738"/>
    </source>
</evidence>
<sequence length="1061" mass="117552">MTAPLAALPGYTTSGFFVLRSPLLPFDALLAWSAGAGEDRALLRGRLEENLARGELREALFLASPSLDEGLAEWHRAPESEWGQKVERALVRYWQRMAARATPFGLFAGHTVGTLGPSTRLTLEARETYRRHTRLDMDYVSALSERLAREPALREALRYRPNSSLYRSAGKLRYAESHMTGRTRAYQLVAVEPTDYLEATLERARPGAPLSELVQALVDADPDVAREEAEAYVSMLVDHQLLVPELPPRVTGPEPLDELLARLAPVPALVDYHQRLERVRSALADLDASPPGSAPSVYRAIARELEALPTPVEPSRLFQVDLVKPGAALTLGPPVVEEMARGAALLHRISHASESPSLRRFREAFVQRYEGREVPLVEALDDDVGIGFEAGNPIFAEGSPLLRGLDFPADAAEARQPWGPGQAHLQHRVTELLRSGAHALELDEADLKALENPRPGPLPEAFSIMAGVLAASPADLDAGRFQVVLESVLGPSGALLLGRFCHVDPELHRHVEAHLRTEEALHPDALFAELVHLPEGRVGNVISRPVLRDYELVYLGHSGAPVAKQIPITDLRVSVQGRRIVLRSASLGREVLPRMTHVHNFGGAHLRPYTFLATLQQEGVSPGLRWTWGPLSDSAFLPRVTAGRLILFRARWRLLATTLRALGEVPEAERFQATQRLRAELRLPRFVGVEDRDNVLPVDLDNALSIDTFVHLVKDRTHAVLVELLTEGLCVQGPEGRFVHELVVPFVRTTPLARQPPRATSPVRPIPIGRVFAPGSEWLYAKLYTGTATADAVLRDVVAPVAREALASGAANQWFFIRYGDPDWHVRVRFQGNPARLRTEVLARLHEALAPSLGAGLVHRVQLDTYEREVERYGGDEGLLISEHLFHVDSEAALELLDTCVGEAGADARWRLTLRGIDALLDDLGLDLEARRQLLEGLREAHGKEFQVDGAFERQLGERFRAHRRELEALLWNPPSPESPLAPGLAVLRRRSERNAPLMERLKALSLEGMLGQPLPHVAASLAHMHANRMLRSAARAQELVLYDFLHRLYESRVARQRRGV</sequence>
<feature type="domain" description="Thiopeptide-type bacteriocin biosynthesis" evidence="2">
    <location>
        <begin position="778"/>
        <end position="1050"/>
    </location>
</feature>
<protein>
    <submittedName>
        <fullName evidence="3">Lantibiotic dehydratase</fullName>
    </submittedName>
</protein>